<proteinExistence type="predicted"/>
<accession>A0AA38GED6</accession>
<name>A0AA38GED6_TAXCH</name>
<gene>
    <name evidence="1" type="ORF">KI387_016686</name>
</gene>
<feature type="non-terminal residue" evidence="1">
    <location>
        <position position="1"/>
    </location>
</feature>
<protein>
    <submittedName>
        <fullName evidence="1">Uncharacterized protein</fullName>
    </submittedName>
</protein>
<organism evidence="1 2">
    <name type="scientific">Taxus chinensis</name>
    <name type="common">Chinese yew</name>
    <name type="synonym">Taxus wallichiana var. chinensis</name>
    <dbReference type="NCBI Taxonomy" id="29808"/>
    <lineage>
        <taxon>Eukaryota</taxon>
        <taxon>Viridiplantae</taxon>
        <taxon>Streptophyta</taxon>
        <taxon>Embryophyta</taxon>
        <taxon>Tracheophyta</taxon>
        <taxon>Spermatophyta</taxon>
        <taxon>Pinopsida</taxon>
        <taxon>Pinidae</taxon>
        <taxon>Conifers II</taxon>
        <taxon>Cupressales</taxon>
        <taxon>Taxaceae</taxon>
        <taxon>Taxus</taxon>
    </lineage>
</organism>
<dbReference type="Proteomes" id="UP000824469">
    <property type="component" value="Unassembled WGS sequence"/>
</dbReference>
<sequence length="54" mass="5967">QFSHLGCMASDGKTYITAIFKCVVYGKKRKAIPISVLKDAAITIQGAKFTRDFK</sequence>
<evidence type="ECO:0000313" key="2">
    <source>
        <dbReference type="Proteomes" id="UP000824469"/>
    </source>
</evidence>
<reference evidence="1 2" key="1">
    <citation type="journal article" date="2021" name="Nat. Plants">
        <title>The Taxus genome provides insights into paclitaxel biosynthesis.</title>
        <authorList>
            <person name="Xiong X."/>
            <person name="Gou J."/>
            <person name="Liao Q."/>
            <person name="Li Y."/>
            <person name="Zhou Q."/>
            <person name="Bi G."/>
            <person name="Li C."/>
            <person name="Du R."/>
            <person name="Wang X."/>
            <person name="Sun T."/>
            <person name="Guo L."/>
            <person name="Liang H."/>
            <person name="Lu P."/>
            <person name="Wu Y."/>
            <person name="Zhang Z."/>
            <person name="Ro D.K."/>
            <person name="Shang Y."/>
            <person name="Huang S."/>
            <person name="Yan J."/>
        </authorList>
    </citation>
    <scope>NUCLEOTIDE SEQUENCE [LARGE SCALE GENOMIC DNA]</scope>
    <source>
        <strain evidence="1">Ta-2019</strain>
    </source>
</reference>
<comment type="caution">
    <text evidence="1">The sequence shown here is derived from an EMBL/GenBank/DDBJ whole genome shotgun (WGS) entry which is preliminary data.</text>
</comment>
<dbReference type="EMBL" id="JAHRHJ020000003">
    <property type="protein sequence ID" value="KAH9322047.1"/>
    <property type="molecule type" value="Genomic_DNA"/>
</dbReference>
<keyword evidence="2" id="KW-1185">Reference proteome</keyword>
<feature type="non-terminal residue" evidence="1">
    <location>
        <position position="54"/>
    </location>
</feature>
<dbReference type="AlphaFoldDB" id="A0AA38GED6"/>
<evidence type="ECO:0000313" key="1">
    <source>
        <dbReference type="EMBL" id="KAH9322047.1"/>
    </source>
</evidence>